<proteinExistence type="predicted"/>
<gene>
    <name evidence="1" type="ORF">AR1Y2_2207</name>
</gene>
<dbReference type="Proteomes" id="UP000298653">
    <property type="component" value="Chromosome"/>
</dbReference>
<keyword evidence="2" id="KW-1185">Reference proteome</keyword>
<dbReference type="AlphaFoldDB" id="A0A4P8IFH6"/>
<organism evidence="1 2">
    <name type="scientific">Anaerostipes rhamnosivorans</name>
    <dbReference type="NCBI Taxonomy" id="1229621"/>
    <lineage>
        <taxon>Bacteria</taxon>
        <taxon>Bacillati</taxon>
        <taxon>Bacillota</taxon>
        <taxon>Clostridia</taxon>
        <taxon>Lachnospirales</taxon>
        <taxon>Lachnospiraceae</taxon>
        <taxon>Anaerostipes</taxon>
    </lineage>
</organism>
<evidence type="ECO:0000313" key="2">
    <source>
        <dbReference type="Proteomes" id="UP000298653"/>
    </source>
</evidence>
<protein>
    <submittedName>
        <fullName evidence="1">Phage protein</fullName>
    </submittedName>
</protein>
<reference evidence="1 2" key="1">
    <citation type="submission" date="2019-05" db="EMBL/GenBank/DDBJ databases">
        <title>Complete genome sequencing of Anaerostipes rhamnosivorans.</title>
        <authorList>
            <person name="Bui T.P.N."/>
            <person name="de Vos W.M."/>
        </authorList>
    </citation>
    <scope>NUCLEOTIDE SEQUENCE [LARGE SCALE GENOMIC DNA]</scope>
    <source>
        <strain evidence="1 2">1y2</strain>
    </source>
</reference>
<evidence type="ECO:0000313" key="1">
    <source>
        <dbReference type="EMBL" id="QCP35661.1"/>
    </source>
</evidence>
<dbReference type="EMBL" id="CP040058">
    <property type="protein sequence ID" value="QCP35661.1"/>
    <property type="molecule type" value="Genomic_DNA"/>
</dbReference>
<dbReference type="KEGG" id="arf:AR1Y2_2207"/>
<sequence>MNIWKDTVLTDKGAALQAKLMQGQTLKITGAKTGAGSVPAVNLRQQTDVTEERGDITLQPARTEGDQTIIPVLLENKDLKEGYELWQIGFYAEDPDEGEILYCIAQATKGKDIPAVSESPGFSITWDFYFQTSNTAPFEVMVNSKGLVRIEEYQIQSEEIDNVKKSTQKLDDSIIVLNTNLEKTNINLNSTVNDLKTANTNIQSIKNQLADTGWINAPLASGVYNLSGSVQPLKYRRKNGIVYVSGVVKVTGKSGDSQKVITTLPAGFRITSGSYYYFTNAATGGTMSRYLVLSSGNITLEWVRKLQDGSVLSGDITWVGIDISYPV</sequence>
<accession>A0A4P8IFH6</accession>
<name>A0A4P8IFH6_9FIRM</name>
<dbReference type="RefSeq" id="WP_175403635.1">
    <property type="nucleotide sequence ID" value="NZ_CP040058.1"/>
</dbReference>